<dbReference type="GO" id="GO:0010133">
    <property type="term" value="P:L-proline catabolic process to L-glutamate"/>
    <property type="evidence" value="ECO:0007669"/>
    <property type="project" value="UniProtKB-UniRule"/>
</dbReference>
<keyword evidence="3 8" id="KW-0560">Oxidoreductase</keyword>
<evidence type="ECO:0000256" key="3">
    <source>
        <dbReference type="ARBA" id="ARBA00023002"/>
    </source>
</evidence>
<dbReference type="FunFam" id="3.40.309.10:FF:000005">
    <property type="entry name" value="1-pyrroline-5-carboxylate dehydrogenase 1"/>
    <property type="match status" value="1"/>
</dbReference>
<dbReference type="InterPro" id="IPR050485">
    <property type="entry name" value="Proline_metab_enzyme"/>
</dbReference>
<evidence type="ECO:0000256" key="9">
    <source>
        <dbReference type="RuleBase" id="RU366016"/>
    </source>
</evidence>
<dbReference type="PROSITE" id="PS00070">
    <property type="entry name" value="ALDEHYDE_DEHYDR_CYS"/>
    <property type="match status" value="1"/>
</dbReference>
<evidence type="ECO:0000256" key="8">
    <source>
        <dbReference type="RuleBase" id="RU003345"/>
    </source>
</evidence>
<feature type="active site" evidence="7">
    <location>
        <position position="300"/>
    </location>
</feature>
<name>A0A5C2STT0_9APHY</name>
<evidence type="ECO:0000259" key="11">
    <source>
        <dbReference type="Pfam" id="PF00171"/>
    </source>
</evidence>
<dbReference type="PANTHER" id="PTHR42862:SF1">
    <property type="entry name" value="DELTA-1-PYRROLINE-5-CARBOXYLATE DEHYDROGENASE 2, ISOFORM A-RELATED"/>
    <property type="match status" value="1"/>
</dbReference>
<dbReference type="InterPro" id="IPR029510">
    <property type="entry name" value="Ald_DH_CS_GLU"/>
</dbReference>
<dbReference type="InterPro" id="IPR016160">
    <property type="entry name" value="Ald_DH_CS_CYS"/>
</dbReference>
<dbReference type="NCBIfam" id="TIGR01236">
    <property type="entry name" value="D1pyr5carbox1"/>
    <property type="match status" value="1"/>
</dbReference>
<dbReference type="PROSITE" id="PS00687">
    <property type="entry name" value="ALDEHYDE_DEHYDR_GLU"/>
    <property type="match status" value="1"/>
</dbReference>
<dbReference type="SUPFAM" id="SSF53720">
    <property type="entry name" value="ALDH-like"/>
    <property type="match status" value="1"/>
</dbReference>
<evidence type="ECO:0000313" key="12">
    <source>
        <dbReference type="EMBL" id="RPD66798.1"/>
    </source>
</evidence>
<dbReference type="Gene3D" id="3.40.605.10">
    <property type="entry name" value="Aldehyde Dehydrogenase, Chain A, domain 1"/>
    <property type="match status" value="1"/>
</dbReference>
<evidence type="ECO:0000313" key="13">
    <source>
        <dbReference type="Proteomes" id="UP000313359"/>
    </source>
</evidence>
<protein>
    <recommendedName>
        <fullName evidence="9 10">Multifunctional fusion protein</fullName>
    </recommendedName>
    <domain>
        <recommendedName>
            <fullName evidence="10">Delta-1-pyrroline-5-carboxylate dehydrogenase</fullName>
            <shortName evidence="10">P5C dehydrogenase</shortName>
        </recommendedName>
        <alternativeName>
            <fullName evidence="9">L-glutamate gamma-semialdehyde dehydrogenase</fullName>
        </alternativeName>
    </domain>
    <domain>
        <recommendedName>
            <fullName evidence="9">L-glutamate gamma-semialdehyde dehydrogenase</fullName>
            <ecNumber evidence="9">1.2.1.88</ecNumber>
        </recommendedName>
    </domain>
</protein>
<evidence type="ECO:0000256" key="10">
    <source>
        <dbReference type="RuleBase" id="RU366030"/>
    </source>
</evidence>
<feature type="domain" description="Aldehyde dehydrogenase" evidence="11">
    <location>
        <begin position="69"/>
        <end position="520"/>
    </location>
</feature>
<keyword evidence="13" id="KW-1185">Reference proteome</keyword>
<dbReference type="EMBL" id="ML122250">
    <property type="protein sequence ID" value="RPD66798.1"/>
    <property type="molecule type" value="Genomic_DNA"/>
</dbReference>
<gene>
    <name evidence="12" type="ORF">L227DRAFT_589819</name>
</gene>
<evidence type="ECO:0000256" key="2">
    <source>
        <dbReference type="ARBA" id="ARBA00009986"/>
    </source>
</evidence>
<dbReference type="CDD" id="cd07123">
    <property type="entry name" value="ALDH_F4-17_P5CDH"/>
    <property type="match status" value="1"/>
</dbReference>
<dbReference type="GO" id="GO:0003842">
    <property type="term" value="F:L-glutamate gamma-semialdehyde dehydrogenase activity"/>
    <property type="evidence" value="ECO:0007669"/>
    <property type="project" value="UniProtKB-UniRule"/>
</dbReference>
<reference evidence="12" key="1">
    <citation type="journal article" date="2018" name="Genome Biol. Evol.">
        <title>Genomics and development of Lentinus tigrinus, a white-rot wood-decaying mushroom with dimorphic fruiting bodies.</title>
        <authorList>
            <person name="Wu B."/>
            <person name="Xu Z."/>
            <person name="Knudson A."/>
            <person name="Carlson A."/>
            <person name="Chen N."/>
            <person name="Kovaka S."/>
            <person name="LaButti K."/>
            <person name="Lipzen A."/>
            <person name="Pennachio C."/>
            <person name="Riley R."/>
            <person name="Schakwitz W."/>
            <person name="Umezawa K."/>
            <person name="Ohm R.A."/>
            <person name="Grigoriev I.V."/>
            <person name="Nagy L.G."/>
            <person name="Gibbons J."/>
            <person name="Hibbett D."/>
        </authorList>
    </citation>
    <scope>NUCLEOTIDE SEQUENCE [LARGE SCALE GENOMIC DNA]</scope>
    <source>
        <strain evidence="12">ALCF2SS1-6</strain>
    </source>
</reference>
<dbReference type="InterPro" id="IPR015590">
    <property type="entry name" value="Aldehyde_DH_dom"/>
</dbReference>
<proteinExistence type="inferred from homology"/>
<comment type="pathway">
    <text evidence="1 9">Amino-acid degradation; L-proline degradation into L-glutamate; L-glutamate from L-proline: step 2/2.</text>
</comment>
<dbReference type="AlphaFoldDB" id="A0A5C2STT0"/>
<dbReference type="Proteomes" id="UP000313359">
    <property type="component" value="Unassembled WGS sequence"/>
</dbReference>
<comment type="catalytic activity">
    <reaction evidence="6 9">
        <text>L-glutamate 5-semialdehyde + NAD(+) + H2O = L-glutamate + NADH + 2 H(+)</text>
        <dbReference type="Rhea" id="RHEA:30235"/>
        <dbReference type="ChEBI" id="CHEBI:15377"/>
        <dbReference type="ChEBI" id="CHEBI:15378"/>
        <dbReference type="ChEBI" id="CHEBI:29985"/>
        <dbReference type="ChEBI" id="CHEBI:57540"/>
        <dbReference type="ChEBI" id="CHEBI:57945"/>
        <dbReference type="ChEBI" id="CHEBI:58066"/>
        <dbReference type="EC" id="1.2.1.88"/>
    </reaction>
</comment>
<evidence type="ECO:0000256" key="1">
    <source>
        <dbReference type="ARBA" id="ARBA00004786"/>
    </source>
</evidence>
<dbReference type="PANTHER" id="PTHR42862">
    <property type="entry name" value="DELTA-1-PYRROLINE-5-CARBOXYLATE DEHYDROGENASE 1, ISOFORM A-RELATED"/>
    <property type="match status" value="1"/>
</dbReference>
<evidence type="ECO:0000256" key="5">
    <source>
        <dbReference type="ARBA" id="ARBA00023062"/>
    </source>
</evidence>
<evidence type="ECO:0000256" key="7">
    <source>
        <dbReference type="PROSITE-ProRule" id="PRU10007"/>
    </source>
</evidence>
<dbReference type="UniPathway" id="UPA00261">
    <property type="reaction ID" value="UER00374"/>
</dbReference>
<keyword evidence="5 9" id="KW-0642">Proline metabolism</keyword>
<evidence type="ECO:0000256" key="6">
    <source>
        <dbReference type="ARBA" id="ARBA00048142"/>
    </source>
</evidence>
<dbReference type="EC" id="1.2.1.88" evidence="9"/>
<dbReference type="STRING" id="1328759.A0A5C2STT0"/>
<comment type="similarity">
    <text evidence="2 8">Belongs to the aldehyde dehydrogenase family.</text>
</comment>
<evidence type="ECO:0000256" key="4">
    <source>
        <dbReference type="ARBA" id="ARBA00023027"/>
    </source>
</evidence>
<dbReference type="GO" id="GO:0005759">
    <property type="term" value="C:mitochondrial matrix"/>
    <property type="evidence" value="ECO:0007669"/>
    <property type="project" value="TreeGrafter"/>
</dbReference>
<dbReference type="Gene3D" id="3.40.309.10">
    <property type="entry name" value="Aldehyde Dehydrogenase, Chain A, domain 2"/>
    <property type="match status" value="1"/>
</dbReference>
<keyword evidence="4 9" id="KW-0520">NAD</keyword>
<dbReference type="InterPro" id="IPR016162">
    <property type="entry name" value="Ald_DH_N"/>
</dbReference>
<dbReference type="InterPro" id="IPR016163">
    <property type="entry name" value="Ald_DH_C"/>
</dbReference>
<dbReference type="FunFam" id="3.40.605.10:FF:000006">
    <property type="entry name" value="1-pyrroline-5-carboxylate dehydrogenase"/>
    <property type="match status" value="1"/>
</dbReference>
<dbReference type="InterPro" id="IPR005931">
    <property type="entry name" value="P5CDH/ALDH4A1"/>
</dbReference>
<sequence length="549" mass="59520">MAVYTPQLASFKVPAIDNEPMRSYAPGSAERKGLVEALSQLEKELPFEVPCIVNGKEVRTGKLAKQPIPADHAKHICTYHEADQATVASAIEGALAAKKEWEALPWNDRAAIFLKAADLVSGKYRYKLMAATMLGQGKNAWQAEIDAAAELSDFFRFGVKYVEELYSQQPVKNAPGAWNRVEYRALEGFVLAISPFNFTAIGGNLPGTPALVGNTVVWKPSPAAVYSNYLVYQVLAEAGVPPGVIQFVPGPAEEVVGQALASPDFAALHFTGSTFVFKKLWKDIAANIDVYNSYPRIVGETGGKNFHLVHSSAEIKNAVMQTVRGAFEYQGQKCSALSRLYVSSTVWNAGFKDQLLAEVAKLKVGPATDFTNFIGPVIGRPAFDKITGYIKKAKEAGGEILVGGSADDSKGFFVQPTVILTKDPKSVTMVDEIFGPVLTVYVYDDADWEKTIELIDTTTTYALTGSIFASDRKALLDATNRLRNAAGNVYYNEKCTGAVVGQQPFGGARASGTNDKAGSISIFYRFVSARSIKENFVGLEDYSYPSNLQ</sequence>
<dbReference type="Pfam" id="PF00171">
    <property type="entry name" value="Aldedh"/>
    <property type="match status" value="1"/>
</dbReference>
<accession>A0A5C2STT0</accession>
<organism evidence="12 13">
    <name type="scientific">Lentinus tigrinus ALCF2SS1-6</name>
    <dbReference type="NCBI Taxonomy" id="1328759"/>
    <lineage>
        <taxon>Eukaryota</taxon>
        <taxon>Fungi</taxon>
        <taxon>Dikarya</taxon>
        <taxon>Basidiomycota</taxon>
        <taxon>Agaricomycotina</taxon>
        <taxon>Agaricomycetes</taxon>
        <taxon>Polyporales</taxon>
        <taxon>Polyporaceae</taxon>
        <taxon>Lentinus</taxon>
    </lineage>
</organism>
<dbReference type="InterPro" id="IPR016161">
    <property type="entry name" value="Ald_DH/histidinol_DH"/>
</dbReference>
<dbReference type="OrthoDB" id="5322683at2759"/>